<accession>A0ABU0JUY5</accession>
<dbReference type="Pfam" id="PF13481">
    <property type="entry name" value="AAA_25"/>
    <property type="match status" value="1"/>
</dbReference>
<evidence type="ECO:0000256" key="8">
    <source>
        <dbReference type="ARBA" id="ARBA00023016"/>
    </source>
</evidence>
<evidence type="ECO:0000256" key="4">
    <source>
        <dbReference type="ARBA" id="ARBA00022771"/>
    </source>
</evidence>
<dbReference type="Gene3D" id="3.40.50.300">
    <property type="entry name" value="P-loop containing nucleotide triphosphate hydrolases"/>
    <property type="match status" value="1"/>
</dbReference>
<evidence type="ECO:0000256" key="9">
    <source>
        <dbReference type="ARBA" id="ARBA00023125"/>
    </source>
</evidence>
<evidence type="ECO:0000256" key="10">
    <source>
        <dbReference type="ARBA" id="ARBA00023204"/>
    </source>
</evidence>
<keyword evidence="6 13" id="KW-0862">Zinc</keyword>
<evidence type="ECO:0000256" key="5">
    <source>
        <dbReference type="ARBA" id="ARBA00022801"/>
    </source>
</evidence>
<dbReference type="CDD" id="cd01121">
    <property type="entry name" value="RadA_SMS_N"/>
    <property type="match status" value="1"/>
</dbReference>
<dbReference type="HAMAP" id="MF_01498">
    <property type="entry name" value="RadA_bact"/>
    <property type="match status" value="1"/>
</dbReference>
<gene>
    <name evidence="11" type="primary">radA</name>
    <name evidence="15" type="ORF">QOZ93_002669</name>
</gene>
<dbReference type="PANTHER" id="PTHR32472:SF10">
    <property type="entry name" value="DNA REPAIR PROTEIN RADA-LIKE PROTEIN"/>
    <property type="match status" value="1"/>
</dbReference>
<evidence type="ECO:0000256" key="3">
    <source>
        <dbReference type="ARBA" id="ARBA00022763"/>
    </source>
</evidence>
<dbReference type="InterPro" id="IPR004504">
    <property type="entry name" value="DNA_repair_RadA"/>
</dbReference>
<feature type="short sequence motif" description="RadA KNRFG motif" evidence="11">
    <location>
        <begin position="252"/>
        <end position="256"/>
    </location>
</feature>
<organism evidence="15 16">
    <name type="scientific">Hathewaya limosa</name>
    <name type="common">Clostridium limosum</name>
    <dbReference type="NCBI Taxonomy" id="1536"/>
    <lineage>
        <taxon>Bacteria</taxon>
        <taxon>Bacillati</taxon>
        <taxon>Bacillota</taxon>
        <taxon>Clostridia</taxon>
        <taxon>Eubacteriales</taxon>
        <taxon>Clostridiaceae</taxon>
        <taxon>Hathewaya</taxon>
    </lineage>
</organism>
<evidence type="ECO:0000256" key="13">
    <source>
        <dbReference type="RuleBase" id="RU003555"/>
    </source>
</evidence>
<evidence type="ECO:0000256" key="1">
    <source>
        <dbReference type="ARBA" id="ARBA00022723"/>
    </source>
</evidence>
<keyword evidence="8 11" id="KW-0346">Stress response</keyword>
<dbReference type="PROSITE" id="PS50162">
    <property type="entry name" value="RECA_2"/>
    <property type="match status" value="1"/>
</dbReference>
<evidence type="ECO:0000256" key="6">
    <source>
        <dbReference type="ARBA" id="ARBA00022833"/>
    </source>
</evidence>
<evidence type="ECO:0000256" key="11">
    <source>
        <dbReference type="HAMAP-Rule" id="MF_01498"/>
    </source>
</evidence>
<keyword evidence="5" id="KW-0378">Hydrolase</keyword>
<dbReference type="InterPro" id="IPR020568">
    <property type="entry name" value="Ribosomal_Su5_D2-typ_SF"/>
</dbReference>
<evidence type="ECO:0000256" key="12">
    <source>
        <dbReference type="NCBIfam" id="TIGR00416"/>
    </source>
</evidence>
<feature type="binding site" evidence="11">
    <location>
        <begin position="95"/>
        <end position="102"/>
    </location>
    <ligand>
        <name>ATP</name>
        <dbReference type="ChEBI" id="CHEBI:30616"/>
    </ligand>
</feature>
<dbReference type="SUPFAM" id="SSF52540">
    <property type="entry name" value="P-loop containing nucleoside triphosphate hydrolases"/>
    <property type="match status" value="1"/>
</dbReference>
<dbReference type="PANTHER" id="PTHR32472">
    <property type="entry name" value="DNA REPAIR PROTEIN RADA"/>
    <property type="match status" value="1"/>
</dbReference>
<dbReference type="Gene3D" id="3.30.230.10">
    <property type="match status" value="1"/>
</dbReference>
<dbReference type="Pfam" id="PF13541">
    <property type="entry name" value="ChlI"/>
    <property type="match status" value="1"/>
</dbReference>
<comment type="domain">
    <text evidence="11">The middle region has homology to RecA with ATPase motifs including the RadA KNRFG motif, while the C-terminus is homologous to Lon protease.</text>
</comment>
<keyword evidence="1 11" id="KW-0479">Metal-binding</keyword>
<comment type="similarity">
    <text evidence="11 13">Belongs to the RecA family. RadA subfamily.</text>
</comment>
<sequence>MAKLKTVFVCQECGYETLKWFGKCPQCNRWNTIVEETVQKKDSGKTKTIKEINNKPKSIVNIKSGEYERYNTNIKELNRVLGGGLVKGSLTLISGDPGIGKSTLLLQTAGNIAKEYGKVLYISGEESEEQIKMRADRLGIINENLFVLSETNIDDVEIHIENLKPIFVIIDSIQTLFKDTLSSAPGSVSQVRECSNNLMRIGKSMGIPLFIVAHVTKQGELAGPRVLEHMVDTVLHFEGERTQEYRILRTIKNRFGTTSEIGVFEMRGEGLIEIINPSKAFLEDTSYQKEGSTVIGIIEGSRPVLVEIQALVSETKAVMPRRTAVGVDTGRLSLILAVLEKKLKIPFYNSDVYVNVVGGLNLEGTYGDLGIAIALISSVKNKPIALDKVLIVGEVGLTGEIRSVAYIEKLVNEGRKLGFTNFIIPEKSNITISDNINNINIEYVSSLKKCISKVF</sequence>
<evidence type="ECO:0000256" key="2">
    <source>
        <dbReference type="ARBA" id="ARBA00022741"/>
    </source>
</evidence>
<dbReference type="Proteomes" id="UP001224418">
    <property type="component" value="Unassembled WGS sequence"/>
</dbReference>
<feature type="domain" description="RecA family profile 1" evidence="14">
    <location>
        <begin position="66"/>
        <end position="215"/>
    </location>
</feature>
<dbReference type="NCBIfam" id="TIGR00416">
    <property type="entry name" value="sms"/>
    <property type="match status" value="1"/>
</dbReference>
<keyword evidence="3 11" id="KW-0227">DNA damage</keyword>
<comment type="function">
    <text evidence="13">DNA-dependent ATPase involved in processing of recombination intermediates, plays a role in repairing DNA breaks. Stimulates the branch migration of RecA-mediated strand transfer reactions, allowing the 3' invading strand to extend heteroduplex DNA faster. Binds ssDNA in the presence of ADP but not other nucleotides, has ATPase activity that is stimulated by ssDNA and various branched DNA structures, but inhibited by SSB. Does not have RecA's homology-searching function.</text>
</comment>
<evidence type="ECO:0000313" key="15">
    <source>
        <dbReference type="EMBL" id="MDQ0480919.1"/>
    </source>
</evidence>
<comment type="caution">
    <text evidence="15">The sequence shown here is derived from an EMBL/GenBank/DDBJ whole genome shotgun (WGS) entry which is preliminary data.</text>
</comment>
<keyword evidence="9 11" id="KW-0238">DNA-binding</keyword>
<dbReference type="RefSeq" id="WP_307357229.1">
    <property type="nucleotide sequence ID" value="NZ_BAAACJ010000052.1"/>
</dbReference>
<name>A0ABU0JUY5_HATLI</name>
<keyword evidence="10 11" id="KW-0234">DNA repair</keyword>
<dbReference type="Pfam" id="PF18073">
    <property type="entry name" value="Zn_ribbon_LapB"/>
    <property type="match status" value="1"/>
</dbReference>
<dbReference type="InterPro" id="IPR003593">
    <property type="entry name" value="AAA+_ATPase"/>
</dbReference>
<proteinExistence type="inferred from homology"/>
<reference evidence="15 16" key="1">
    <citation type="submission" date="2023-07" db="EMBL/GenBank/DDBJ databases">
        <title>Genomic Encyclopedia of Type Strains, Phase IV (KMG-IV): sequencing the most valuable type-strain genomes for metagenomic binning, comparative biology and taxonomic classification.</title>
        <authorList>
            <person name="Goeker M."/>
        </authorList>
    </citation>
    <scope>NUCLEOTIDE SEQUENCE [LARGE SCALE GENOMIC DNA]</scope>
    <source>
        <strain evidence="15 16">DSM 1400</strain>
    </source>
</reference>
<evidence type="ECO:0000256" key="7">
    <source>
        <dbReference type="ARBA" id="ARBA00022840"/>
    </source>
</evidence>
<dbReference type="InterPro" id="IPR020588">
    <property type="entry name" value="RecA_ATP-bd"/>
</dbReference>
<dbReference type="SMART" id="SM00382">
    <property type="entry name" value="AAA"/>
    <property type="match status" value="1"/>
</dbReference>
<dbReference type="InterPro" id="IPR027417">
    <property type="entry name" value="P-loop_NTPase"/>
</dbReference>
<dbReference type="InterPro" id="IPR041166">
    <property type="entry name" value="Rubredoxin_2"/>
</dbReference>
<keyword evidence="2 11" id="KW-0547">Nucleotide-binding</keyword>
<evidence type="ECO:0000313" key="16">
    <source>
        <dbReference type="Proteomes" id="UP001224418"/>
    </source>
</evidence>
<keyword evidence="7 11" id="KW-0067">ATP-binding</keyword>
<feature type="region of interest" description="Lon-protease-like" evidence="11">
    <location>
        <begin position="351"/>
        <end position="455"/>
    </location>
</feature>
<protein>
    <recommendedName>
        <fullName evidence="11 12">DNA repair protein RadA</fullName>
    </recommendedName>
</protein>
<dbReference type="InterPro" id="IPR014721">
    <property type="entry name" value="Ribsml_uS5_D2-typ_fold_subgr"/>
</dbReference>
<dbReference type="SUPFAM" id="SSF54211">
    <property type="entry name" value="Ribosomal protein S5 domain 2-like"/>
    <property type="match status" value="1"/>
</dbReference>
<dbReference type="EMBL" id="JAUSWN010000034">
    <property type="protein sequence ID" value="MDQ0480919.1"/>
    <property type="molecule type" value="Genomic_DNA"/>
</dbReference>
<keyword evidence="4 13" id="KW-0863">Zinc-finger</keyword>
<comment type="function">
    <text evidence="11">Plays a role in repairing double-strand DNA breaks, probably involving stabilizing or processing branched DNA or blocked replication forks.</text>
</comment>
<dbReference type="PRINTS" id="PR01874">
    <property type="entry name" value="DNAREPAIRADA"/>
</dbReference>
<keyword evidence="16" id="KW-1185">Reference proteome</keyword>
<evidence type="ECO:0000259" key="14">
    <source>
        <dbReference type="PROSITE" id="PS50162"/>
    </source>
</evidence>